<keyword evidence="3" id="KW-1185">Reference proteome</keyword>
<name>A0ABQ9XUN3_9EUKA</name>
<sequence>MLERHRSGINPNTLGKSEQNRKEAMASSHLCTVSLLHTPAAEDGTFHWLIQFISPRPPALTEYLSAIQRSKNSEGIQAHSRNILSALQICGIIFIPSNTHISSSSLNVSRQEQPSEPKTQKTMIHIFEFLTQLYSFASEGVPSVDLLKDRNERRRKTSSSEKEADKVTGTSIEDGIVGTGVIVCSPLLGLIVDETLSNHRC</sequence>
<proteinExistence type="predicted"/>
<dbReference type="Proteomes" id="UP001281761">
    <property type="component" value="Unassembled WGS sequence"/>
</dbReference>
<evidence type="ECO:0000256" key="1">
    <source>
        <dbReference type="SAM" id="MobiDB-lite"/>
    </source>
</evidence>
<dbReference type="EMBL" id="JARBJD010000070">
    <property type="protein sequence ID" value="KAK2955193.1"/>
    <property type="molecule type" value="Genomic_DNA"/>
</dbReference>
<accession>A0ABQ9XUN3</accession>
<gene>
    <name evidence="2" type="ORF">BLNAU_9922</name>
</gene>
<protein>
    <submittedName>
        <fullName evidence="2">Uncharacterized protein</fullName>
    </submittedName>
</protein>
<reference evidence="2 3" key="1">
    <citation type="journal article" date="2022" name="bioRxiv">
        <title>Genomics of Preaxostyla Flagellates Illuminates Evolutionary Transitions and the Path Towards Mitochondrial Loss.</title>
        <authorList>
            <person name="Novak L.V.F."/>
            <person name="Treitli S.C."/>
            <person name="Pyrih J."/>
            <person name="Halakuc P."/>
            <person name="Pipaliya S.V."/>
            <person name="Vacek V."/>
            <person name="Brzon O."/>
            <person name="Soukal P."/>
            <person name="Eme L."/>
            <person name="Dacks J.B."/>
            <person name="Karnkowska A."/>
            <person name="Elias M."/>
            <person name="Hampl V."/>
        </authorList>
    </citation>
    <scope>NUCLEOTIDE SEQUENCE [LARGE SCALE GENOMIC DNA]</scope>
    <source>
        <strain evidence="2">NAU3</strain>
        <tissue evidence="2">Gut</tissue>
    </source>
</reference>
<comment type="caution">
    <text evidence="2">The sequence shown here is derived from an EMBL/GenBank/DDBJ whole genome shotgun (WGS) entry which is preliminary data.</text>
</comment>
<evidence type="ECO:0000313" key="3">
    <source>
        <dbReference type="Proteomes" id="UP001281761"/>
    </source>
</evidence>
<evidence type="ECO:0000313" key="2">
    <source>
        <dbReference type="EMBL" id="KAK2955193.1"/>
    </source>
</evidence>
<feature type="region of interest" description="Disordered" evidence="1">
    <location>
        <begin position="1"/>
        <end position="23"/>
    </location>
</feature>
<organism evidence="2 3">
    <name type="scientific">Blattamonas nauphoetae</name>
    <dbReference type="NCBI Taxonomy" id="2049346"/>
    <lineage>
        <taxon>Eukaryota</taxon>
        <taxon>Metamonada</taxon>
        <taxon>Preaxostyla</taxon>
        <taxon>Oxymonadida</taxon>
        <taxon>Blattamonas</taxon>
    </lineage>
</organism>